<protein>
    <submittedName>
        <fullName evidence="1">Uncharacterized protein</fullName>
    </submittedName>
</protein>
<reference evidence="1 2" key="1">
    <citation type="submission" date="2015-10" db="EMBL/GenBank/DDBJ databases">
        <title>Draft genome sequence of Streptomyces griseorubiginosus DSM 40469, type strain for the species Streptomyces griseorubiginosus.</title>
        <authorList>
            <person name="Ruckert C."/>
            <person name="Winkler A."/>
            <person name="Kalinowski J."/>
            <person name="Kampfer P."/>
            <person name="Glaeser S."/>
        </authorList>
    </citation>
    <scope>NUCLEOTIDE SEQUENCE [LARGE SCALE GENOMIC DNA]</scope>
    <source>
        <strain evidence="1 2">DSM 40469</strain>
    </source>
</reference>
<dbReference type="EMBL" id="LMWV01000046">
    <property type="protein sequence ID" value="KUN58454.1"/>
    <property type="molecule type" value="Genomic_DNA"/>
</dbReference>
<proteinExistence type="predicted"/>
<name>A0A124HVH4_9ACTN</name>
<organism evidence="1 2">
    <name type="scientific">Streptomyces griseorubiginosus</name>
    <dbReference type="NCBI Taxonomy" id="67304"/>
    <lineage>
        <taxon>Bacteria</taxon>
        <taxon>Bacillati</taxon>
        <taxon>Actinomycetota</taxon>
        <taxon>Actinomycetes</taxon>
        <taxon>Kitasatosporales</taxon>
        <taxon>Streptomycetaceae</taxon>
        <taxon>Streptomyces</taxon>
    </lineage>
</organism>
<comment type="caution">
    <text evidence="1">The sequence shown here is derived from an EMBL/GenBank/DDBJ whole genome shotgun (WGS) entry which is preliminary data.</text>
</comment>
<gene>
    <name evidence="1" type="ORF">AQJ54_41830</name>
</gene>
<accession>A0A124HVH4</accession>
<sequence length="72" mass="8498">MPARLISLQQAADAEHARLRDLTDNDERRQQRLRWFEAAAAAQTAVTDFARTKRLNRHEVEQELRRVVRRST</sequence>
<evidence type="ECO:0000313" key="1">
    <source>
        <dbReference type="EMBL" id="KUN58454.1"/>
    </source>
</evidence>
<evidence type="ECO:0000313" key="2">
    <source>
        <dbReference type="Proteomes" id="UP000054375"/>
    </source>
</evidence>
<dbReference type="AlphaFoldDB" id="A0A124HVH4"/>
<keyword evidence="2" id="KW-1185">Reference proteome</keyword>
<dbReference type="Proteomes" id="UP000054375">
    <property type="component" value="Unassembled WGS sequence"/>
</dbReference>